<evidence type="ECO:0008006" key="7">
    <source>
        <dbReference type="Google" id="ProtNLM"/>
    </source>
</evidence>
<feature type="compositionally biased region" description="Polar residues" evidence="1">
    <location>
        <begin position="188"/>
        <end position="197"/>
    </location>
</feature>
<dbReference type="Pfam" id="PF05239">
    <property type="entry name" value="PRC"/>
    <property type="match status" value="1"/>
</dbReference>
<keyword evidence="6" id="KW-1185">Reference proteome</keyword>
<evidence type="ECO:0000256" key="2">
    <source>
        <dbReference type="SAM" id="SignalP"/>
    </source>
</evidence>
<feature type="region of interest" description="Disordered" evidence="1">
    <location>
        <begin position="188"/>
        <end position="220"/>
    </location>
</feature>
<dbReference type="OrthoDB" id="8021018at2"/>
<protein>
    <recommendedName>
        <fullName evidence="7">DUF4142 domain-containing protein</fullName>
    </recommendedName>
</protein>
<feature type="signal peptide" evidence="2">
    <location>
        <begin position="1"/>
        <end position="20"/>
    </location>
</feature>
<evidence type="ECO:0000313" key="6">
    <source>
        <dbReference type="Proteomes" id="UP000239772"/>
    </source>
</evidence>
<evidence type="ECO:0000259" key="4">
    <source>
        <dbReference type="Pfam" id="PF13628"/>
    </source>
</evidence>
<sequence>MHRLQTMTAVLLASTGMAMAQAKHNPSPRAPQPPAASPQPNAQKDNAKPQDITASDFVKRAAESNMFEIRSSQQALERSDNEQIKSFAQRLMNDHRAATTALQNAAVDQNAPSELDQAHQNMLQRLKRASDQNFDRRFLQMQVNAHRKAIQLFDDFASSGEGEQLQNFAEDTTPKLEAHLRRAQQLLASLDQQNNADVTDPGQPGDKRDSASNATRSLNVVQAPPHVTVLQRQPTVDVHQPRPEITIHQPAPTITIEQPQPQITVRMPNPSVDVNQQQPKVSVQVPPPRLTSPGDRQAVVDVQRSGRQPNIDVERAAFPEVKFDRGGEPIVHYRQAAGQPQIRYEQMSANESNGGDAANKSHQQAQSGQNTDNEQHVGHAAVASERNAQAATDAAMPADQPDRNAKAISADDQDWVAEAQRRANDGDPDTTASLAGSSTLPVSMSVGDLENMSVYNGRGSRLGDVERVIVDQDSNRKFIVLAHGGFLGMFQDEVAIPLNRIRAGDNRLYIHGLTTAEVSQMPDWENKIPNYRELGEDQTATLQPWK</sequence>
<feature type="chain" id="PRO_5015513443" description="DUF4142 domain-containing protein" evidence="2">
    <location>
        <begin position="21"/>
        <end position="546"/>
    </location>
</feature>
<feature type="domain" description="DUF4142" evidence="4">
    <location>
        <begin position="54"/>
        <end position="186"/>
    </location>
</feature>
<dbReference type="Gene3D" id="2.30.30.240">
    <property type="entry name" value="PRC-barrel domain"/>
    <property type="match status" value="1"/>
</dbReference>
<dbReference type="Pfam" id="PF13628">
    <property type="entry name" value="DUF4142"/>
    <property type="match status" value="1"/>
</dbReference>
<evidence type="ECO:0000313" key="5">
    <source>
        <dbReference type="EMBL" id="PSC03469.1"/>
    </source>
</evidence>
<dbReference type="Gene3D" id="1.20.1260.10">
    <property type="match status" value="1"/>
</dbReference>
<feature type="compositionally biased region" description="Pro residues" evidence="1">
    <location>
        <begin position="28"/>
        <end position="37"/>
    </location>
</feature>
<dbReference type="InterPro" id="IPR027275">
    <property type="entry name" value="PRC-brl_dom"/>
</dbReference>
<feature type="region of interest" description="Disordered" evidence="1">
    <location>
        <begin position="350"/>
        <end position="411"/>
    </location>
</feature>
<dbReference type="SUPFAM" id="SSF50346">
    <property type="entry name" value="PRC-barrel domain"/>
    <property type="match status" value="1"/>
</dbReference>
<feature type="domain" description="PRC-barrel" evidence="3">
    <location>
        <begin position="444"/>
        <end position="512"/>
    </location>
</feature>
<accession>A0A2T1HPM7</accession>
<dbReference type="InterPro" id="IPR011033">
    <property type="entry name" value="PRC_barrel-like_sf"/>
</dbReference>
<feature type="compositionally biased region" description="Polar residues" evidence="1">
    <location>
        <begin position="211"/>
        <end position="220"/>
    </location>
</feature>
<dbReference type="PANTHER" id="PTHR38593">
    <property type="entry name" value="BLR2558 PROTEIN"/>
    <property type="match status" value="1"/>
</dbReference>
<evidence type="ECO:0000256" key="1">
    <source>
        <dbReference type="SAM" id="MobiDB-lite"/>
    </source>
</evidence>
<proteinExistence type="predicted"/>
<comment type="caution">
    <text evidence="5">The sequence shown here is derived from an EMBL/GenBank/DDBJ whole genome shotgun (WGS) entry which is preliminary data.</text>
</comment>
<name>A0A2T1HPM7_9HYPH</name>
<gene>
    <name evidence="5" type="ORF">SLNSH_18970</name>
</gene>
<keyword evidence="2" id="KW-0732">Signal</keyword>
<feature type="compositionally biased region" description="Low complexity" evidence="1">
    <location>
        <begin position="388"/>
        <end position="399"/>
    </location>
</feature>
<reference evidence="6" key="1">
    <citation type="submission" date="2018-03" db="EMBL/GenBank/DDBJ databases">
        <authorList>
            <person name="Sun L."/>
            <person name="Liu H."/>
            <person name="Chen W."/>
            <person name="Huang K."/>
            <person name="Liu W."/>
            <person name="Gao X."/>
        </authorList>
    </citation>
    <scope>NUCLEOTIDE SEQUENCE [LARGE SCALE GENOMIC DNA]</scope>
    <source>
        <strain evidence="6">SH9</strain>
    </source>
</reference>
<dbReference type="Proteomes" id="UP000239772">
    <property type="component" value="Unassembled WGS sequence"/>
</dbReference>
<dbReference type="PANTHER" id="PTHR38593:SF1">
    <property type="entry name" value="BLR2558 PROTEIN"/>
    <property type="match status" value="1"/>
</dbReference>
<organism evidence="5 6">
    <name type="scientific">Alsobacter soli</name>
    <dbReference type="NCBI Taxonomy" id="2109933"/>
    <lineage>
        <taxon>Bacteria</taxon>
        <taxon>Pseudomonadati</taxon>
        <taxon>Pseudomonadota</taxon>
        <taxon>Alphaproteobacteria</taxon>
        <taxon>Hyphomicrobiales</taxon>
        <taxon>Alsobacteraceae</taxon>
        <taxon>Alsobacter</taxon>
    </lineage>
</organism>
<evidence type="ECO:0000259" key="3">
    <source>
        <dbReference type="Pfam" id="PF05239"/>
    </source>
</evidence>
<feature type="compositionally biased region" description="Polar residues" evidence="1">
    <location>
        <begin position="360"/>
        <end position="372"/>
    </location>
</feature>
<dbReference type="InterPro" id="IPR012347">
    <property type="entry name" value="Ferritin-like"/>
</dbReference>
<dbReference type="EMBL" id="PVZS01000025">
    <property type="protein sequence ID" value="PSC03469.1"/>
    <property type="molecule type" value="Genomic_DNA"/>
</dbReference>
<dbReference type="AlphaFoldDB" id="A0A2T1HPM7"/>
<feature type="region of interest" description="Disordered" evidence="1">
    <location>
        <begin position="19"/>
        <end position="56"/>
    </location>
</feature>
<dbReference type="InterPro" id="IPR025419">
    <property type="entry name" value="DUF4142"/>
</dbReference>
<dbReference type="RefSeq" id="WP_106338785.1">
    <property type="nucleotide sequence ID" value="NZ_PVZS01000025.1"/>
</dbReference>